<dbReference type="GO" id="GO:0036009">
    <property type="term" value="F:protein-glutamine N-methyltransferase activity"/>
    <property type="evidence" value="ECO:0007669"/>
    <property type="project" value="TreeGrafter"/>
</dbReference>
<dbReference type="InterPro" id="IPR055487">
    <property type="entry name" value="DUF7059"/>
</dbReference>
<dbReference type="Gene3D" id="3.40.50.150">
    <property type="entry name" value="Vaccinia Virus protein VP39"/>
    <property type="match status" value="1"/>
</dbReference>
<dbReference type="EMBL" id="JXSQ01000002">
    <property type="protein sequence ID" value="KIP53527.1"/>
    <property type="molecule type" value="Genomic_DNA"/>
</dbReference>
<dbReference type="InterPro" id="IPR029063">
    <property type="entry name" value="SAM-dependent_MTases_sf"/>
</dbReference>
<evidence type="ECO:0000259" key="1">
    <source>
        <dbReference type="Pfam" id="PF05175"/>
    </source>
</evidence>
<dbReference type="GO" id="GO:0003676">
    <property type="term" value="F:nucleic acid binding"/>
    <property type="evidence" value="ECO:0007669"/>
    <property type="project" value="InterPro"/>
</dbReference>
<dbReference type="InterPro" id="IPR050320">
    <property type="entry name" value="N5-glutamine_MTase"/>
</dbReference>
<organism evidence="3 4">
    <name type="scientific">Leucobacter komagatae</name>
    <dbReference type="NCBI Taxonomy" id="55969"/>
    <lineage>
        <taxon>Bacteria</taxon>
        <taxon>Bacillati</taxon>
        <taxon>Actinomycetota</taxon>
        <taxon>Actinomycetes</taxon>
        <taxon>Micrococcales</taxon>
        <taxon>Microbacteriaceae</taxon>
        <taxon>Leucobacter</taxon>
    </lineage>
</organism>
<dbReference type="PROSITE" id="PS00092">
    <property type="entry name" value="N6_MTASE"/>
    <property type="match status" value="1"/>
</dbReference>
<evidence type="ECO:0000313" key="4">
    <source>
        <dbReference type="Proteomes" id="UP000032120"/>
    </source>
</evidence>
<dbReference type="InterPro" id="IPR007848">
    <property type="entry name" value="Small_mtfrase_dom"/>
</dbReference>
<dbReference type="PANTHER" id="PTHR18895:SF74">
    <property type="entry name" value="MTRF1L RELEASE FACTOR GLUTAMINE METHYLTRANSFERASE"/>
    <property type="match status" value="1"/>
</dbReference>
<evidence type="ECO:0000313" key="3">
    <source>
        <dbReference type="EMBL" id="KIP53527.1"/>
    </source>
</evidence>
<name>A0A0D0IRF0_9MICO</name>
<keyword evidence="3" id="KW-0489">Methyltransferase</keyword>
<comment type="caution">
    <text evidence="3">The sequence shown here is derived from an EMBL/GenBank/DDBJ whole genome shotgun (WGS) entry which is preliminary data.</text>
</comment>
<keyword evidence="3" id="KW-0808">Transferase</keyword>
<dbReference type="PANTHER" id="PTHR18895">
    <property type="entry name" value="HEMK METHYLTRANSFERASE"/>
    <property type="match status" value="1"/>
</dbReference>
<feature type="domain" description="DUF7059" evidence="2">
    <location>
        <begin position="15"/>
        <end position="101"/>
    </location>
</feature>
<feature type="domain" description="Methyltransferase small" evidence="1">
    <location>
        <begin position="150"/>
        <end position="288"/>
    </location>
</feature>
<evidence type="ECO:0000259" key="2">
    <source>
        <dbReference type="Pfam" id="PF23186"/>
    </source>
</evidence>
<protein>
    <submittedName>
        <fullName evidence="3">Methyltransferase</fullName>
    </submittedName>
</protein>
<sequence>MNPVLISQLRDDLNAAGYSRAALTSMWGNTAESARQRGVFLPALRVLAQREPGALATLASVFLLGETVPGEALDAALPSLGTAGAAELGLVTHGQAGELRAALSLNAVEIATGEPAAGRETLQWWIISDLDDELRGGPARPDHVMGVGGATRTLLAQVPPERVASALDLGTGCGIVALYLAHLDIPDIVATDISARALSFARANAQLNGFADRIDFREGNLFEPVAGTHFSLIVSNPPFVITPRGDADAARYEYRDGGMTGDDLAANVIRTAPQHLADGGSLVCLANWETEWGGHGLERVRSWIRDAANACGSPLDAWVIERDRVDTAQYAETWARDGGARPGQPEFDALLGAWLDDFGARRVVSVGLGAIHLRRTAEAQHPEATPAADRSVIHAEQATGALATTGLGASLRRAFGAGVTAARLSDDAVLAARWVRDPNVTEERSYTPGEESPSAITLVTAQPIGRRVVADTLLAAAVGVCDGELTLRQIADALATLLEVDASAAAEALVAGIRELAWLGMVEVAPG</sequence>
<gene>
    <name evidence="3" type="ORF">SD72_02190</name>
</gene>
<dbReference type="GO" id="GO:0032259">
    <property type="term" value="P:methylation"/>
    <property type="evidence" value="ECO:0007669"/>
    <property type="project" value="UniProtKB-KW"/>
</dbReference>
<accession>A0A0D0IRF0</accession>
<reference evidence="3 4" key="1">
    <citation type="submission" date="2015-01" db="EMBL/GenBank/DDBJ databases">
        <title>Draft genome sequence of Leucobacter komagatae strain VKM ST2845.</title>
        <authorList>
            <person name="Karlyshev A.V."/>
            <person name="Kudryashova E.B."/>
        </authorList>
    </citation>
    <scope>NUCLEOTIDE SEQUENCE [LARGE SCALE GENOMIC DNA]</scope>
    <source>
        <strain evidence="3 4">VKM ST2845</strain>
    </source>
</reference>
<dbReference type="RefSeq" id="WP_042542798.1">
    <property type="nucleotide sequence ID" value="NZ_JXSQ01000002.1"/>
</dbReference>
<dbReference type="Proteomes" id="UP000032120">
    <property type="component" value="Unassembled WGS sequence"/>
</dbReference>
<dbReference type="OrthoDB" id="129465at2"/>
<dbReference type="Pfam" id="PF05175">
    <property type="entry name" value="MTS"/>
    <property type="match status" value="1"/>
</dbReference>
<keyword evidence="4" id="KW-1185">Reference proteome</keyword>
<dbReference type="CDD" id="cd02440">
    <property type="entry name" value="AdoMet_MTases"/>
    <property type="match status" value="1"/>
</dbReference>
<dbReference type="InterPro" id="IPR002052">
    <property type="entry name" value="DNA_methylase_N6_adenine_CS"/>
</dbReference>
<proteinExistence type="predicted"/>
<dbReference type="Pfam" id="PF23186">
    <property type="entry name" value="DUF7059"/>
    <property type="match status" value="1"/>
</dbReference>
<dbReference type="AlphaFoldDB" id="A0A0D0IRF0"/>
<dbReference type="SUPFAM" id="SSF53335">
    <property type="entry name" value="S-adenosyl-L-methionine-dependent methyltransferases"/>
    <property type="match status" value="1"/>
</dbReference>